<gene>
    <name evidence="3" type="ORF">FB380_004429</name>
    <name evidence="2" type="ORF">GCM10011589_43820</name>
</gene>
<reference evidence="3 4" key="3">
    <citation type="submission" date="2020-02" db="EMBL/GenBank/DDBJ databases">
        <title>Sequencing the genomes of 1000 actinobacteria strains.</title>
        <authorList>
            <person name="Klenk H.-P."/>
        </authorList>
    </citation>
    <scope>NUCLEOTIDE SEQUENCE [LARGE SCALE GENOMIC DNA]</scope>
    <source>
        <strain evidence="3 4">DSM 45201</strain>
    </source>
</reference>
<feature type="compositionally biased region" description="Basic and acidic residues" evidence="1">
    <location>
        <begin position="91"/>
        <end position="101"/>
    </location>
</feature>
<name>A0A846LR33_9ACTN</name>
<evidence type="ECO:0000313" key="2">
    <source>
        <dbReference type="EMBL" id="GGL82604.1"/>
    </source>
</evidence>
<evidence type="ECO:0000313" key="4">
    <source>
        <dbReference type="Proteomes" id="UP000552836"/>
    </source>
</evidence>
<dbReference type="Proteomes" id="UP000648663">
    <property type="component" value="Unassembled WGS sequence"/>
</dbReference>
<evidence type="ECO:0000313" key="3">
    <source>
        <dbReference type="EMBL" id="NIH69931.1"/>
    </source>
</evidence>
<dbReference type="AlphaFoldDB" id="A0A846LR33"/>
<proteinExistence type="predicted"/>
<reference evidence="5" key="2">
    <citation type="journal article" date="2019" name="Int. J. Syst. Evol. Microbiol.">
        <title>The Global Catalogue of Microorganisms (GCM) 10K type strain sequencing project: providing services to taxonomists for standard genome sequencing and annotation.</title>
        <authorList>
            <consortium name="The Broad Institute Genomics Platform"/>
            <consortium name="The Broad Institute Genome Sequencing Center for Infectious Disease"/>
            <person name="Wu L."/>
            <person name="Ma J."/>
        </authorList>
    </citation>
    <scope>NUCLEOTIDE SEQUENCE [LARGE SCALE GENOMIC DNA]</scope>
    <source>
        <strain evidence="5">CGMCC 4.5581</strain>
    </source>
</reference>
<reference evidence="2" key="1">
    <citation type="journal article" date="2014" name="Int. J. Syst. Evol. Microbiol.">
        <title>Complete genome of a new Firmicutes species belonging to the dominant human colonic microbiota ('Ruminococcus bicirculans') reveals two chromosomes and a selective capacity to utilize plant glucans.</title>
        <authorList>
            <consortium name="NISC Comparative Sequencing Program"/>
            <person name="Wegmann U."/>
            <person name="Louis P."/>
            <person name="Goesmann A."/>
            <person name="Henrissat B."/>
            <person name="Duncan S.H."/>
            <person name="Flint H.J."/>
        </authorList>
    </citation>
    <scope>NUCLEOTIDE SEQUENCE</scope>
    <source>
        <strain evidence="2">CGMCC 4.5581</strain>
    </source>
</reference>
<dbReference type="Proteomes" id="UP000552836">
    <property type="component" value="Unassembled WGS sequence"/>
</dbReference>
<evidence type="ECO:0000256" key="1">
    <source>
        <dbReference type="SAM" id="MobiDB-lite"/>
    </source>
</evidence>
<dbReference type="RefSeq" id="WP_208383951.1">
    <property type="nucleotide sequence ID" value="NZ_BAABJU010000002.1"/>
</dbReference>
<reference evidence="2" key="4">
    <citation type="submission" date="2024-05" db="EMBL/GenBank/DDBJ databases">
        <authorList>
            <person name="Sun Q."/>
            <person name="Zhou Y."/>
        </authorList>
    </citation>
    <scope>NUCLEOTIDE SEQUENCE</scope>
    <source>
        <strain evidence="2">CGMCC 4.5581</strain>
    </source>
</reference>
<accession>A0A846LR33</accession>
<evidence type="ECO:0000313" key="5">
    <source>
        <dbReference type="Proteomes" id="UP000648663"/>
    </source>
</evidence>
<sequence>MGTRYEFAAASTATVELWSSAEVAEQTGEELPADQVALTLAGDEATVLVGTPGELRALVEKIASAVAEKPCELRILIPGEVDEFLTCPHCGSERSRTRPDSYRLATSPLVITQ</sequence>
<dbReference type="EMBL" id="JAAMPA010000003">
    <property type="protein sequence ID" value="NIH69931.1"/>
    <property type="molecule type" value="Genomic_DNA"/>
</dbReference>
<organism evidence="3 4">
    <name type="scientific">Modestobacter marinus</name>
    <dbReference type="NCBI Taxonomy" id="477641"/>
    <lineage>
        <taxon>Bacteria</taxon>
        <taxon>Bacillati</taxon>
        <taxon>Actinomycetota</taxon>
        <taxon>Actinomycetes</taxon>
        <taxon>Geodermatophilales</taxon>
        <taxon>Geodermatophilaceae</taxon>
        <taxon>Modestobacter</taxon>
    </lineage>
</organism>
<comment type="caution">
    <text evidence="3">The sequence shown here is derived from an EMBL/GenBank/DDBJ whole genome shotgun (WGS) entry which is preliminary data.</text>
</comment>
<dbReference type="EMBL" id="BMMI01000010">
    <property type="protein sequence ID" value="GGL82604.1"/>
    <property type="molecule type" value="Genomic_DNA"/>
</dbReference>
<keyword evidence="5" id="KW-1185">Reference proteome</keyword>
<protein>
    <submittedName>
        <fullName evidence="3">Uncharacterized protein</fullName>
    </submittedName>
</protein>
<feature type="region of interest" description="Disordered" evidence="1">
    <location>
        <begin position="91"/>
        <end position="113"/>
    </location>
</feature>